<sequence>MNYNLMISKINIYSFGKNNNQTTTGFGNTNTSGFKLGGTSTSTPTTGLFGASTSSAPFSATATSAPSTGLFGASTSSAPFSATATSAPSTGLFGATSTSAPSTGLFGATSTSAPSTGLFGATASSASSTGLFSATASSAPTTSLFGAKTSAPSTGLFGSTVTTTPSTGLFGSTSSKPTTGFSFNSNTTTTQPSTGLFGSNKATTTTAPGTTAIQPITLQTLAPDTHYSALPDTMKVELDNLDKMIQDQIHIFESISQSTIPNAIQKVNEDTQELSQKLTSLTNILERDNYLINDLKKKVASELRNAELATRFIDRLNNQNQTKDIYSFHDGISEYFETLCTGFEEKMQIYRQSIDEIEQQLLSMSQNTQHNPQELVEILRNQHESIMYLSSKVASLNDDIDKRRQEYQSFRSKYSNDVPSGNSKSKTVGEKLSLSTIANSLRPASSTMNANTLQPQAGATNKFGFGTSGFGSTNTTGFGSTNKFGTTGTTGFGTSTTGFGSSTGNKFGTTGTTGFGASTTGFGSTNTTGFGSTNTGFGSTNTGFGSTNTGFGSTNTGFGNTNTGFGGSSSLFGKK</sequence>
<dbReference type="Pfam" id="PF13634">
    <property type="entry name" value="Nucleoporin_FG"/>
    <property type="match status" value="1"/>
</dbReference>
<dbReference type="GO" id="GO:0008139">
    <property type="term" value="F:nuclear localization sequence binding"/>
    <property type="evidence" value="ECO:0007669"/>
    <property type="project" value="InterPro"/>
</dbReference>
<comment type="subcellular location">
    <subcellularLocation>
        <location evidence="1">Nucleus</location>
        <location evidence="1">Nuclear pore complex</location>
    </subcellularLocation>
</comment>
<evidence type="ECO:0000256" key="5">
    <source>
        <dbReference type="ARBA" id="ARBA00023010"/>
    </source>
</evidence>
<dbReference type="GO" id="GO:0017056">
    <property type="term" value="F:structural constituent of nuclear pore"/>
    <property type="evidence" value="ECO:0007669"/>
    <property type="project" value="InterPro"/>
</dbReference>
<evidence type="ECO:0000256" key="4">
    <source>
        <dbReference type="ARBA" id="ARBA00022927"/>
    </source>
</evidence>
<dbReference type="InterPro" id="IPR024882">
    <property type="entry name" value="NUP58/p45/49"/>
</dbReference>
<dbReference type="Pfam" id="PF15967">
    <property type="entry name" value="Nucleoporin_FG2"/>
    <property type="match status" value="1"/>
</dbReference>
<dbReference type="GO" id="GO:0015031">
    <property type="term" value="P:protein transport"/>
    <property type="evidence" value="ECO:0007669"/>
    <property type="project" value="UniProtKB-KW"/>
</dbReference>
<dbReference type="OrthoDB" id="2538017at2759"/>
<keyword evidence="5" id="KW-0811">Translocation</keyword>
<feature type="compositionally biased region" description="Polar residues" evidence="9">
    <location>
        <begin position="408"/>
        <end position="426"/>
    </location>
</feature>
<evidence type="ECO:0000256" key="6">
    <source>
        <dbReference type="ARBA" id="ARBA00023132"/>
    </source>
</evidence>
<dbReference type="PANTHER" id="PTHR13437">
    <property type="entry name" value="NUCLEOPORIN P58/P45 NUCLEOPORIN-LIKE PROTEIN 1"/>
    <property type="match status" value="1"/>
</dbReference>
<name>A0A1Y2BI89_9FUNG</name>
<keyword evidence="11" id="KW-1185">Reference proteome</keyword>
<dbReference type="GO" id="GO:0051028">
    <property type="term" value="P:mRNA transport"/>
    <property type="evidence" value="ECO:0007669"/>
    <property type="project" value="UniProtKB-KW"/>
</dbReference>
<dbReference type="STRING" id="1754190.A0A1Y2BI89"/>
<evidence type="ECO:0008006" key="12">
    <source>
        <dbReference type="Google" id="ProtNLM"/>
    </source>
</evidence>
<reference evidence="10 11" key="1">
    <citation type="submission" date="2016-08" db="EMBL/GenBank/DDBJ databases">
        <title>A Parts List for Fungal Cellulosomes Revealed by Comparative Genomics.</title>
        <authorList>
            <consortium name="DOE Joint Genome Institute"/>
            <person name="Haitjema C.H."/>
            <person name="Gilmore S.P."/>
            <person name="Henske J.K."/>
            <person name="Solomon K.V."/>
            <person name="De Groot R."/>
            <person name="Kuo A."/>
            <person name="Mondo S.J."/>
            <person name="Salamov A.A."/>
            <person name="Labutti K."/>
            <person name="Zhao Z."/>
            <person name="Chiniquy J."/>
            <person name="Barry K."/>
            <person name="Brewer H.M."/>
            <person name="Purvine S.O."/>
            <person name="Wright A.T."/>
            <person name="Boxma B."/>
            <person name="Van Alen T."/>
            <person name="Hackstein J.H."/>
            <person name="Baker S.E."/>
            <person name="Grigoriev I.V."/>
            <person name="O'Malley M.A."/>
        </authorList>
    </citation>
    <scope>NUCLEOTIDE SEQUENCE [LARGE SCALE GENOMIC DNA]</scope>
    <source>
        <strain evidence="10 11">G1</strain>
    </source>
</reference>
<evidence type="ECO:0000256" key="7">
    <source>
        <dbReference type="ARBA" id="ARBA00023242"/>
    </source>
</evidence>
<proteinExistence type="predicted"/>
<dbReference type="InterPro" id="IPR025574">
    <property type="entry name" value="Nucleoporin_FG_rpt"/>
</dbReference>
<keyword evidence="2" id="KW-0813">Transport</keyword>
<feature type="region of interest" description="Disordered" evidence="9">
    <location>
        <begin position="408"/>
        <end position="428"/>
    </location>
</feature>
<dbReference type="Proteomes" id="UP000193920">
    <property type="component" value="Unassembled WGS sequence"/>
</dbReference>
<evidence type="ECO:0000256" key="3">
    <source>
        <dbReference type="ARBA" id="ARBA00022816"/>
    </source>
</evidence>
<evidence type="ECO:0000256" key="1">
    <source>
        <dbReference type="ARBA" id="ARBA00004567"/>
    </source>
</evidence>
<evidence type="ECO:0000313" key="11">
    <source>
        <dbReference type="Proteomes" id="UP000193920"/>
    </source>
</evidence>
<dbReference type="AlphaFoldDB" id="A0A1Y2BI89"/>
<dbReference type="Gene3D" id="6.10.140.1350">
    <property type="match status" value="1"/>
</dbReference>
<evidence type="ECO:0000256" key="8">
    <source>
        <dbReference type="SAM" id="Coils"/>
    </source>
</evidence>
<dbReference type="EMBL" id="MCOG01000154">
    <property type="protein sequence ID" value="ORY34508.1"/>
    <property type="molecule type" value="Genomic_DNA"/>
</dbReference>
<gene>
    <name evidence="10" type="ORF">LY90DRAFT_673222</name>
</gene>
<accession>A0A1Y2BI89</accession>
<evidence type="ECO:0000313" key="10">
    <source>
        <dbReference type="EMBL" id="ORY34508.1"/>
    </source>
</evidence>
<keyword evidence="3" id="KW-0509">mRNA transport</keyword>
<keyword evidence="6" id="KW-0906">Nuclear pore complex</keyword>
<protein>
    <recommendedName>
        <fullName evidence="12">Nucleoporin NSP1-like C-terminal domain-containing protein</fullName>
    </recommendedName>
</protein>
<comment type="caution">
    <text evidence="10">The sequence shown here is derived from an EMBL/GenBank/DDBJ whole genome shotgun (WGS) entry which is preliminary data.</text>
</comment>
<evidence type="ECO:0000256" key="9">
    <source>
        <dbReference type="SAM" id="MobiDB-lite"/>
    </source>
</evidence>
<feature type="coiled-coil region" evidence="8">
    <location>
        <begin position="340"/>
        <end position="367"/>
    </location>
</feature>
<keyword evidence="8" id="KW-0175">Coiled coil</keyword>
<keyword evidence="4" id="KW-0653">Protein transport</keyword>
<dbReference type="PANTHER" id="PTHR13437:SF2">
    <property type="entry name" value="NUCLEOPORIN P58_P45"/>
    <property type="match status" value="1"/>
</dbReference>
<organism evidence="10 11">
    <name type="scientific">Neocallimastix californiae</name>
    <dbReference type="NCBI Taxonomy" id="1754190"/>
    <lineage>
        <taxon>Eukaryota</taxon>
        <taxon>Fungi</taxon>
        <taxon>Fungi incertae sedis</taxon>
        <taxon>Chytridiomycota</taxon>
        <taxon>Chytridiomycota incertae sedis</taxon>
        <taxon>Neocallimastigomycetes</taxon>
        <taxon>Neocallimastigales</taxon>
        <taxon>Neocallimastigaceae</taxon>
        <taxon>Neocallimastix</taxon>
    </lineage>
</organism>
<evidence type="ECO:0000256" key="2">
    <source>
        <dbReference type="ARBA" id="ARBA00022448"/>
    </source>
</evidence>
<keyword evidence="7" id="KW-0539">Nucleus</keyword>
<dbReference type="GO" id="GO:0005643">
    <property type="term" value="C:nuclear pore"/>
    <property type="evidence" value="ECO:0007669"/>
    <property type="project" value="UniProtKB-SubCell"/>
</dbReference>